<name>A0A7S3D0B0_9EUKA</name>
<evidence type="ECO:0000256" key="4">
    <source>
        <dbReference type="ARBA" id="ARBA00022892"/>
    </source>
</evidence>
<evidence type="ECO:0000313" key="9">
    <source>
        <dbReference type="EMBL" id="CAE0242618.1"/>
    </source>
</evidence>
<dbReference type="SUPFAM" id="SSF48452">
    <property type="entry name" value="TPR-like"/>
    <property type="match status" value="1"/>
</dbReference>
<organism evidence="9">
    <name type="scientific">Palpitomonas bilix</name>
    <dbReference type="NCBI Taxonomy" id="652834"/>
    <lineage>
        <taxon>Eukaryota</taxon>
        <taxon>Eukaryota incertae sedis</taxon>
    </lineage>
</organism>
<reference evidence="9" key="1">
    <citation type="submission" date="2021-01" db="EMBL/GenBank/DDBJ databases">
        <authorList>
            <person name="Corre E."/>
            <person name="Pelletier E."/>
            <person name="Niang G."/>
            <person name="Scheremetjew M."/>
            <person name="Finn R."/>
            <person name="Kale V."/>
            <person name="Holt S."/>
            <person name="Cochrane G."/>
            <person name="Meng A."/>
            <person name="Brown T."/>
            <person name="Cohen L."/>
        </authorList>
    </citation>
    <scope>NUCLEOTIDE SEQUENCE</scope>
    <source>
        <strain evidence="9">NIES-2562</strain>
    </source>
</reference>
<comment type="subcellular location">
    <subcellularLocation>
        <location evidence="1">Membrane</location>
        <topology evidence="1">Peripheral membrane protein</topology>
    </subcellularLocation>
</comment>
<dbReference type="PANTHER" id="PTHR13768:SF2">
    <property type="entry name" value="GAMMA-SOLUBLE NSF ATTACHMENT PROTEIN"/>
    <property type="match status" value="1"/>
</dbReference>
<dbReference type="AlphaFoldDB" id="A0A7S3D0B0"/>
<keyword evidence="5" id="KW-0653">Protein transport</keyword>
<evidence type="ECO:0000256" key="2">
    <source>
        <dbReference type="ARBA" id="ARBA00010050"/>
    </source>
</evidence>
<evidence type="ECO:0000256" key="5">
    <source>
        <dbReference type="ARBA" id="ARBA00022927"/>
    </source>
</evidence>
<sequence length="300" mass="33572">MASKAAAVAAAHKEKAMAGKLKEADDRMREGDKALKKSITKWKPDWNKGAMSYEAAANIYRTAGEVEKCVYAWRRASKCYEEMGILYKAGTHLEACAKLYRDKNVDDKAEECYMEAVDVFARGGKIDKAAECLDRAAKLQMERNPERAAELFEQAIEFLDTGDRQHYMGDPLRSAIAFALKQKLYPRALELLDKLAEVMNAIDNPGSANKAFLSKIVVHLFQQDMNGANLALESARQVETFANTEFEGMADEMIQHFAARNEEGLNRLINIRAVAFLETQVARMAKTLPKLCVTAEEDIC</sequence>
<dbReference type="GO" id="GO:0006886">
    <property type="term" value="P:intracellular protein transport"/>
    <property type="evidence" value="ECO:0007669"/>
    <property type="project" value="InterPro"/>
</dbReference>
<dbReference type="PANTHER" id="PTHR13768">
    <property type="entry name" value="SOLUBLE NSF ATTACHMENT PROTEIN SNAP"/>
    <property type="match status" value="1"/>
</dbReference>
<accession>A0A7S3D0B0</accession>
<dbReference type="GO" id="GO:0031201">
    <property type="term" value="C:SNARE complex"/>
    <property type="evidence" value="ECO:0007669"/>
    <property type="project" value="TreeGrafter"/>
</dbReference>
<dbReference type="InterPro" id="IPR000744">
    <property type="entry name" value="NSF_attach"/>
</dbReference>
<evidence type="ECO:0000256" key="1">
    <source>
        <dbReference type="ARBA" id="ARBA00004170"/>
    </source>
</evidence>
<dbReference type="GO" id="GO:0016192">
    <property type="term" value="P:vesicle-mediated transport"/>
    <property type="evidence" value="ECO:0007669"/>
    <property type="project" value="UniProtKB-KW"/>
</dbReference>
<evidence type="ECO:0000256" key="3">
    <source>
        <dbReference type="ARBA" id="ARBA00022448"/>
    </source>
</evidence>
<gene>
    <name evidence="9" type="ORF">PBIL07802_LOCUS4783</name>
</gene>
<keyword evidence="3" id="KW-0813">Transport</keyword>
<dbReference type="GO" id="GO:0019905">
    <property type="term" value="F:syntaxin binding"/>
    <property type="evidence" value="ECO:0007669"/>
    <property type="project" value="TreeGrafter"/>
</dbReference>
<keyword evidence="6" id="KW-0472">Membrane</keyword>
<dbReference type="Pfam" id="PF14938">
    <property type="entry name" value="SNAP"/>
    <property type="match status" value="1"/>
</dbReference>
<evidence type="ECO:0000256" key="8">
    <source>
        <dbReference type="ARBA" id="ARBA00042485"/>
    </source>
</evidence>
<dbReference type="InterPro" id="IPR011990">
    <property type="entry name" value="TPR-like_helical_dom_sf"/>
</dbReference>
<proteinExistence type="inferred from homology"/>
<dbReference type="GO" id="GO:0005774">
    <property type="term" value="C:vacuolar membrane"/>
    <property type="evidence" value="ECO:0007669"/>
    <property type="project" value="TreeGrafter"/>
</dbReference>
<evidence type="ECO:0000256" key="7">
    <source>
        <dbReference type="ARBA" id="ARBA00040047"/>
    </source>
</evidence>
<protein>
    <recommendedName>
        <fullName evidence="7">Gamma-soluble NSF attachment protein</fullName>
    </recommendedName>
    <alternativeName>
        <fullName evidence="8">N-ethylmaleimide-sensitive factor attachment protein gamma</fullName>
    </alternativeName>
</protein>
<dbReference type="EMBL" id="HBIB01007697">
    <property type="protein sequence ID" value="CAE0242618.1"/>
    <property type="molecule type" value="Transcribed_RNA"/>
</dbReference>
<dbReference type="GO" id="GO:0005483">
    <property type="term" value="F:soluble NSF attachment protein activity"/>
    <property type="evidence" value="ECO:0007669"/>
    <property type="project" value="TreeGrafter"/>
</dbReference>
<comment type="similarity">
    <text evidence="2">Belongs to the SNAP family.</text>
</comment>
<evidence type="ECO:0000256" key="6">
    <source>
        <dbReference type="ARBA" id="ARBA00023136"/>
    </source>
</evidence>
<dbReference type="Gene3D" id="1.25.40.10">
    <property type="entry name" value="Tetratricopeptide repeat domain"/>
    <property type="match status" value="1"/>
</dbReference>
<keyword evidence="4" id="KW-0931">ER-Golgi transport</keyword>